<dbReference type="HOGENOM" id="CLU_2920455_0_0_12"/>
<name>H9UJF2_SPIAZ</name>
<dbReference type="EMBL" id="CP003282">
    <property type="protein sequence ID" value="AFG37645.1"/>
    <property type="molecule type" value="Genomic_DNA"/>
</dbReference>
<evidence type="ECO:0000313" key="1">
    <source>
        <dbReference type="EMBL" id="AFG37645.1"/>
    </source>
</evidence>
<keyword evidence="2" id="KW-1185">Reference proteome</keyword>
<dbReference type="KEGG" id="sfc:Spiaf_1586"/>
<evidence type="ECO:0000313" key="2">
    <source>
        <dbReference type="Proteomes" id="UP000007383"/>
    </source>
</evidence>
<reference evidence="2" key="1">
    <citation type="journal article" date="2013" name="Stand. Genomic Sci.">
        <title>Complete genome sequence of the halophilic bacterium Spirochaeta africana type strain (Z-7692(T)) from the alkaline Lake Magadi in the East African Rift.</title>
        <authorList>
            <person name="Liolos K."/>
            <person name="Abt B."/>
            <person name="Scheuner C."/>
            <person name="Teshima H."/>
            <person name="Held B."/>
            <person name="Lapidus A."/>
            <person name="Nolan M."/>
            <person name="Lucas S."/>
            <person name="Deshpande S."/>
            <person name="Cheng J.F."/>
            <person name="Tapia R."/>
            <person name="Goodwin L.A."/>
            <person name="Pitluck S."/>
            <person name="Pagani I."/>
            <person name="Ivanova N."/>
            <person name="Mavromatis K."/>
            <person name="Mikhailova N."/>
            <person name="Huntemann M."/>
            <person name="Pati A."/>
            <person name="Chen A."/>
            <person name="Palaniappan K."/>
            <person name="Land M."/>
            <person name="Rohde M."/>
            <person name="Tindall B.J."/>
            <person name="Detter J.C."/>
            <person name="Goker M."/>
            <person name="Bristow J."/>
            <person name="Eisen J.A."/>
            <person name="Markowitz V."/>
            <person name="Hugenholtz P."/>
            <person name="Woyke T."/>
            <person name="Klenk H.P."/>
            <person name="Kyrpides N.C."/>
        </authorList>
    </citation>
    <scope>NUCLEOTIDE SEQUENCE</scope>
    <source>
        <strain evidence="2">ATCC 700263 / DSM 8902 / Z-7692</strain>
    </source>
</reference>
<sequence>MMSHSKHKPRVRVIYSYRNKRGEIDCMAVSGDTREEAERKAQDALKAVSGASPQLTRVLEV</sequence>
<dbReference type="Proteomes" id="UP000007383">
    <property type="component" value="Chromosome"/>
</dbReference>
<dbReference type="AlphaFoldDB" id="H9UJF2"/>
<dbReference type="STRING" id="889378.Spiaf_1586"/>
<accession>H9UJF2</accession>
<proteinExistence type="predicted"/>
<organism evidence="1 2">
    <name type="scientific">Spirochaeta africana (strain ATCC 700263 / DSM 8902 / Z-7692)</name>
    <dbReference type="NCBI Taxonomy" id="889378"/>
    <lineage>
        <taxon>Bacteria</taxon>
        <taxon>Pseudomonadati</taxon>
        <taxon>Spirochaetota</taxon>
        <taxon>Spirochaetia</taxon>
        <taxon>Spirochaetales</taxon>
        <taxon>Spirochaetaceae</taxon>
        <taxon>Spirochaeta</taxon>
    </lineage>
</organism>
<protein>
    <submittedName>
        <fullName evidence="1">Uncharacterized protein</fullName>
    </submittedName>
</protein>
<gene>
    <name evidence="1" type="ordered locus">Spiaf_1586</name>
</gene>